<name>A0ABW1AHD3_9ACTN</name>
<dbReference type="Gene3D" id="3.40.30.10">
    <property type="entry name" value="Glutaredoxin"/>
    <property type="match status" value="1"/>
</dbReference>
<organism evidence="3 4">
    <name type="scientific">Actinomadura rugatobispora</name>
    <dbReference type="NCBI Taxonomy" id="1994"/>
    <lineage>
        <taxon>Bacteria</taxon>
        <taxon>Bacillati</taxon>
        <taxon>Actinomycetota</taxon>
        <taxon>Actinomycetes</taxon>
        <taxon>Streptosporangiales</taxon>
        <taxon>Thermomonosporaceae</taxon>
        <taxon>Actinomadura</taxon>
    </lineage>
</organism>
<keyword evidence="1" id="KW-0812">Transmembrane</keyword>
<keyword evidence="1" id="KW-1133">Transmembrane helix</keyword>
<accession>A0ABW1AHD3</accession>
<sequence>MPPGPPPGPPPRKGGAGLVIALLAAGLAVAVVAVVGAVLLTRDGEAEGGDDPPRQRLLVGQIAGGAEARPGEDGSLTMVRPGVTSPVVEIYADFACPHCGTFDRMVDPMLKRLAVDGKAKVIYRPMVIFSKGMEPMHGNSLRAASAMRCLGDGARWLAYQDALYAHQPGSQYTRGYELADLVSYAAPLGVGDAAFRECVNEQRYASSVLATSGRYTSEGVGGTPTVRVDGRALPTSALGSAEEIRRAIENGG</sequence>
<proteinExistence type="predicted"/>
<dbReference type="Proteomes" id="UP001596074">
    <property type="component" value="Unassembled WGS sequence"/>
</dbReference>
<reference evidence="4" key="1">
    <citation type="journal article" date="2019" name="Int. J. Syst. Evol. Microbiol.">
        <title>The Global Catalogue of Microorganisms (GCM) 10K type strain sequencing project: providing services to taxonomists for standard genome sequencing and annotation.</title>
        <authorList>
            <consortium name="The Broad Institute Genomics Platform"/>
            <consortium name="The Broad Institute Genome Sequencing Center for Infectious Disease"/>
            <person name="Wu L."/>
            <person name="Ma J."/>
        </authorList>
    </citation>
    <scope>NUCLEOTIDE SEQUENCE [LARGE SCALE GENOMIC DNA]</scope>
    <source>
        <strain evidence="4">KCTC 42087</strain>
    </source>
</reference>
<comment type="caution">
    <text evidence="3">The sequence shown here is derived from an EMBL/GenBank/DDBJ whole genome shotgun (WGS) entry which is preliminary data.</text>
</comment>
<feature type="domain" description="Thioredoxin-like fold" evidence="2">
    <location>
        <begin position="86"/>
        <end position="249"/>
    </location>
</feature>
<protein>
    <submittedName>
        <fullName evidence="3">DsbA family protein</fullName>
    </submittedName>
</protein>
<dbReference type="Pfam" id="PF13462">
    <property type="entry name" value="Thioredoxin_4"/>
    <property type="match status" value="1"/>
</dbReference>
<dbReference type="InterPro" id="IPR012336">
    <property type="entry name" value="Thioredoxin-like_fold"/>
</dbReference>
<keyword evidence="4" id="KW-1185">Reference proteome</keyword>
<dbReference type="InterPro" id="IPR036249">
    <property type="entry name" value="Thioredoxin-like_sf"/>
</dbReference>
<evidence type="ECO:0000256" key="1">
    <source>
        <dbReference type="SAM" id="Phobius"/>
    </source>
</evidence>
<evidence type="ECO:0000259" key="2">
    <source>
        <dbReference type="Pfam" id="PF13462"/>
    </source>
</evidence>
<dbReference type="EMBL" id="JBHSON010000132">
    <property type="protein sequence ID" value="MFC5753992.1"/>
    <property type="molecule type" value="Genomic_DNA"/>
</dbReference>
<keyword evidence="1" id="KW-0472">Membrane</keyword>
<dbReference type="RefSeq" id="WP_378291606.1">
    <property type="nucleotide sequence ID" value="NZ_JBHSON010000132.1"/>
</dbReference>
<dbReference type="SUPFAM" id="SSF52833">
    <property type="entry name" value="Thioredoxin-like"/>
    <property type="match status" value="1"/>
</dbReference>
<gene>
    <name evidence="3" type="ORF">ACFPZN_50955</name>
</gene>
<feature type="transmembrane region" description="Helical" evidence="1">
    <location>
        <begin position="15"/>
        <end position="40"/>
    </location>
</feature>
<evidence type="ECO:0000313" key="3">
    <source>
        <dbReference type="EMBL" id="MFC5753992.1"/>
    </source>
</evidence>
<evidence type="ECO:0000313" key="4">
    <source>
        <dbReference type="Proteomes" id="UP001596074"/>
    </source>
</evidence>
<dbReference type="CDD" id="cd02972">
    <property type="entry name" value="DsbA_family"/>
    <property type="match status" value="1"/>
</dbReference>